<organism evidence="2 3">
    <name type="scientific">Liparis tanakae</name>
    <name type="common">Tanaka's snailfish</name>
    <dbReference type="NCBI Taxonomy" id="230148"/>
    <lineage>
        <taxon>Eukaryota</taxon>
        <taxon>Metazoa</taxon>
        <taxon>Chordata</taxon>
        <taxon>Craniata</taxon>
        <taxon>Vertebrata</taxon>
        <taxon>Euteleostomi</taxon>
        <taxon>Actinopterygii</taxon>
        <taxon>Neopterygii</taxon>
        <taxon>Teleostei</taxon>
        <taxon>Neoteleostei</taxon>
        <taxon>Acanthomorphata</taxon>
        <taxon>Eupercaria</taxon>
        <taxon>Perciformes</taxon>
        <taxon>Cottioidei</taxon>
        <taxon>Cottales</taxon>
        <taxon>Liparidae</taxon>
        <taxon>Liparis</taxon>
    </lineage>
</organism>
<accession>A0A4Z2IAV9</accession>
<protein>
    <submittedName>
        <fullName evidence="2">Uncharacterized protein</fullName>
    </submittedName>
</protein>
<dbReference type="EMBL" id="SRLO01000113">
    <property type="protein sequence ID" value="TNN74444.1"/>
    <property type="molecule type" value="Genomic_DNA"/>
</dbReference>
<evidence type="ECO:0000256" key="1">
    <source>
        <dbReference type="SAM" id="MobiDB-lite"/>
    </source>
</evidence>
<proteinExistence type="predicted"/>
<evidence type="ECO:0000313" key="3">
    <source>
        <dbReference type="Proteomes" id="UP000314294"/>
    </source>
</evidence>
<feature type="region of interest" description="Disordered" evidence="1">
    <location>
        <begin position="1"/>
        <end position="31"/>
    </location>
</feature>
<dbReference type="AlphaFoldDB" id="A0A4Z2IAV9"/>
<dbReference type="Proteomes" id="UP000314294">
    <property type="component" value="Unassembled WGS sequence"/>
</dbReference>
<gene>
    <name evidence="2" type="ORF">EYF80_015224</name>
</gene>
<evidence type="ECO:0000313" key="2">
    <source>
        <dbReference type="EMBL" id="TNN74444.1"/>
    </source>
</evidence>
<feature type="compositionally biased region" description="Polar residues" evidence="1">
    <location>
        <begin position="1"/>
        <end position="11"/>
    </location>
</feature>
<reference evidence="2 3" key="1">
    <citation type="submission" date="2019-03" db="EMBL/GenBank/DDBJ databases">
        <title>First draft genome of Liparis tanakae, snailfish: a comprehensive survey of snailfish specific genes.</title>
        <authorList>
            <person name="Kim W."/>
            <person name="Song I."/>
            <person name="Jeong J.-H."/>
            <person name="Kim D."/>
            <person name="Kim S."/>
            <person name="Ryu S."/>
            <person name="Song J.Y."/>
            <person name="Lee S.K."/>
        </authorList>
    </citation>
    <scope>NUCLEOTIDE SEQUENCE [LARGE SCALE GENOMIC DNA]</scope>
    <source>
        <tissue evidence="2">Muscle</tissue>
    </source>
</reference>
<keyword evidence="3" id="KW-1185">Reference proteome</keyword>
<comment type="caution">
    <text evidence="2">The sequence shown here is derived from an EMBL/GenBank/DDBJ whole genome shotgun (WGS) entry which is preliminary data.</text>
</comment>
<sequence>MEGFQVDSQTWPGRHTQEEHRWDGRWKRSNHTGSRRQDVFHFLLFAPHPRSLLSGPLFRNVFSFSTIT</sequence>
<name>A0A4Z2IAV9_9TELE</name>
<feature type="compositionally biased region" description="Basic and acidic residues" evidence="1">
    <location>
        <begin position="15"/>
        <end position="26"/>
    </location>
</feature>